<dbReference type="InterPro" id="IPR011895">
    <property type="entry name" value="Pyrv_flavodox_OxRed"/>
</dbReference>
<keyword evidence="6" id="KW-0288">FMN</keyword>
<dbReference type="Gene3D" id="3.40.50.920">
    <property type="match status" value="1"/>
</dbReference>
<accession>A0ABD3QD20</accession>
<comment type="similarity">
    <text evidence="15">In the N-terminal section; belongs to the pyruvate:ferredoxin/flavodoxin oxidoreductase family.</text>
</comment>
<dbReference type="InterPro" id="IPR009014">
    <property type="entry name" value="Transketo_C/PFOR_II"/>
</dbReference>
<dbReference type="InterPro" id="IPR003097">
    <property type="entry name" value="CysJ-like_FAD-binding"/>
</dbReference>
<dbReference type="Pfam" id="PF00175">
    <property type="entry name" value="NAD_binding_1"/>
    <property type="match status" value="1"/>
</dbReference>
<dbReference type="InterPro" id="IPR017938">
    <property type="entry name" value="Riboflavin_synthase-like_b-brl"/>
</dbReference>
<dbReference type="FunFam" id="3.40.50.970:FF:000041">
    <property type="entry name" value="Pyruvate:ferredoxin (Flavodoxin) oxidoreductase"/>
    <property type="match status" value="1"/>
</dbReference>
<evidence type="ECO:0000256" key="16">
    <source>
        <dbReference type="ARBA" id="ARBA00067011"/>
    </source>
</evidence>
<dbReference type="InterPro" id="IPR050722">
    <property type="entry name" value="Pyruvate:ferred/Flavod_OxRd"/>
</dbReference>
<comment type="caution">
    <text evidence="22">The sequence shown here is derived from an EMBL/GenBank/DDBJ whole genome shotgun (WGS) entry which is preliminary data.</text>
</comment>
<reference evidence="22 23" key="1">
    <citation type="submission" date="2024-10" db="EMBL/GenBank/DDBJ databases">
        <title>Updated reference genomes for cyclostephanoid diatoms.</title>
        <authorList>
            <person name="Roberts W.R."/>
            <person name="Alverson A.J."/>
        </authorList>
    </citation>
    <scope>NUCLEOTIDE SEQUENCE [LARGE SCALE GENOMIC DNA]</scope>
    <source>
        <strain evidence="22 23">AJA010-31</strain>
    </source>
</reference>
<evidence type="ECO:0000256" key="4">
    <source>
        <dbReference type="ARBA" id="ARBA00022485"/>
    </source>
</evidence>
<evidence type="ECO:0000256" key="17">
    <source>
        <dbReference type="ARBA" id="ARBA00076877"/>
    </source>
</evidence>
<evidence type="ECO:0000256" key="7">
    <source>
        <dbReference type="ARBA" id="ARBA00022723"/>
    </source>
</evidence>
<dbReference type="Pfam" id="PF01855">
    <property type="entry name" value="POR_N"/>
    <property type="match status" value="1"/>
</dbReference>
<dbReference type="InterPro" id="IPR023173">
    <property type="entry name" value="NADPH_Cyt_P450_Rdtase_alpha"/>
</dbReference>
<comment type="cofactor">
    <cofactor evidence="1">
        <name>FMN</name>
        <dbReference type="ChEBI" id="CHEBI:58210"/>
    </cofactor>
</comment>
<dbReference type="InterPro" id="IPR039261">
    <property type="entry name" value="FNR_nucleotide-bd"/>
</dbReference>
<evidence type="ECO:0000259" key="21">
    <source>
        <dbReference type="PROSITE" id="PS51384"/>
    </source>
</evidence>
<dbReference type="CDD" id="cd07034">
    <property type="entry name" value="TPP_PYR_PFOR_IOR-alpha_like"/>
    <property type="match status" value="1"/>
</dbReference>
<keyword evidence="11" id="KW-0560">Oxidoreductase</keyword>
<dbReference type="PROSITE" id="PS50902">
    <property type="entry name" value="FLAVODOXIN_LIKE"/>
    <property type="match status" value="1"/>
</dbReference>
<keyword evidence="8" id="KW-0274">FAD</keyword>
<dbReference type="InterPro" id="IPR019456">
    <property type="entry name" value="Pyrv-flavodox_OxRtase_EKR"/>
</dbReference>
<dbReference type="InterPro" id="IPR001094">
    <property type="entry name" value="Flavdoxin-like"/>
</dbReference>
<dbReference type="NCBIfam" id="TIGR02176">
    <property type="entry name" value="pyruv_ox_red"/>
    <property type="match status" value="1"/>
</dbReference>
<evidence type="ECO:0000256" key="3">
    <source>
        <dbReference type="ARBA" id="ARBA00022448"/>
    </source>
</evidence>
<proteinExistence type="inferred from homology"/>
<dbReference type="FunFam" id="3.40.50.920:FF:000007">
    <property type="entry name" value="Pyruvate:ferredoxin (Flavodoxin) oxidoreductase"/>
    <property type="match status" value="1"/>
</dbReference>
<keyword evidence="7" id="KW-0479">Metal-binding</keyword>
<dbReference type="PROSITE" id="PS00198">
    <property type="entry name" value="4FE4S_FER_1"/>
    <property type="match status" value="1"/>
</dbReference>
<dbReference type="InterPro" id="IPR011766">
    <property type="entry name" value="TPP_enzyme_TPP-bd"/>
</dbReference>
<evidence type="ECO:0000256" key="18">
    <source>
        <dbReference type="SAM" id="MobiDB-lite"/>
    </source>
</evidence>
<protein>
    <recommendedName>
        <fullName evidence="16">pyruvate dehydrogenase (NADP(+))</fullName>
        <ecNumber evidence="16">1.2.1.51</ecNumber>
    </recommendedName>
    <alternativeName>
        <fullName evidence="17">Pyruvate:NADP(+) oxidoreductase</fullName>
    </alternativeName>
</protein>
<feature type="domain" description="4Fe-4S ferredoxin-type" evidence="20">
    <location>
        <begin position="757"/>
        <end position="786"/>
    </location>
</feature>
<dbReference type="SUPFAM" id="SSF52218">
    <property type="entry name" value="Flavoproteins"/>
    <property type="match status" value="1"/>
</dbReference>
<dbReference type="EMBL" id="JALLPJ020000240">
    <property type="protein sequence ID" value="KAL3797771.1"/>
    <property type="molecule type" value="Genomic_DNA"/>
</dbReference>
<keyword evidence="10" id="KW-0249">Electron transport</keyword>
<evidence type="ECO:0000256" key="15">
    <source>
        <dbReference type="ARBA" id="ARBA00061065"/>
    </source>
</evidence>
<evidence type="ECO:0000256" key="10">
    <source>
        <dbReference type="ARBA" id="ARBA00022982"/>
    </source>
</evidence>
<dbReference type="InterPro" id="IPR001433">
    <property type="entry name" value="OxRdtase_FAD/NAD-bd"/>
</dbReference>
<dbReference type="InterPro" id="IPR017927">
    <property type="entry name" value="FAD-bd_FR_type"/>
</dbReference>
<dbReference type="Gene3D" id="3.40.50.80">
    <property type="entry name" value="Nucleotide-binding domain of ferredoxin-NADP reductase (FNR) module"/>
    <property type="match status" value="1"/>
</dbReference>
<organism evidence="22 23">
    <name type="scientific">Cyclotella atomus</name>
    <dbReference type="NCBI Taxonomy" id="382360"/>
    <lineage>
        <taxon>Eukaryota</taxon>
        <taxon>Sar</taxon>
        <taxon>Stramenopiles</taxon>
        <taxon>Ochrophyta</taxon>
        <taxon>Bacillariophyta</taxon>
        <taxon>Coscinodiscophyceae</taxon>
        <taxon>Thalassiosirophycidae</taxon>
        <taxon>Stephanodiscales</taxon>
        <taxon>Stephanodiscaceae</taxon>
        <taxon>Cyclotella</taxon>
    </lineage>
</organism>
<evidence type="ECO:0000313" key="22">
    <source>
        <dbReference type="EMBL" id="KAL3797771.1"/>
    </source>
</evidence>
<evidence type="ECO:0000256" key="12">
    <source>
        <dbReference type="ARBA" id="ARBA00023004"/>
    </source>
</evidence>
<dbReference type="GO" id="GO:0051539">
    <property type="term" value="F:4 iron, 4 sulfur cluster binding"/>
    <property type="evidence" value="ECO:0007669"/>
    <property type="project" value="UniProtKB-KW"/>
</dbReference>
<dbReference type="InterPro" id="IPR017900">
    <property type="entry name" value="4Fe4S_Fe_S_CS"/>
</dbReference>
<feature type="domain" description="FAD-binding FR-type" evidence="21">
    <location>
        <begin position="1460"/>
        <end position="1681"/>
    </location>
</feature>
<dbReference type="InterPro" id="IPR017896">
    <property type="entry name" value="4Fe4S_Fe-S-bd"/>
</dbReference>
<keyword evidence="4" id="KW-0004">4Fe-4S</keyword>
<dbReference type="FunFam" id="3.30.70.20:FF:000022">
    <property type="entry name" value="Pyruvate:ferredoxin (Flavodoxin) oxidoreductase"/>
    <property type="match status" value="1"/>
</dbReference>
<dbReference type="Gene3D" id="3.40.920.10">
    <property type="entry name" value="Pyruvate-ferredoxin oxidoreductase, PFOR, domain III"/>
    <property type="match status" value="1"/>
</dbReference>
<dbReference type="InterPro" id="IPR002869">
    <property type="entry name" value="Pyrv_flavodox_OxRed_cen"/>
</dbReference>
<keyword evidence="5" id="KW-0285">Flavoprotein</keyword>
<evidence type="ECO:0000256" key="2">
    <source>
        <dbReference type="ARBA" id="ARBA00001974"/>
    </source>
</evidence>
<evidence type="ECO:0000256" key="14">
    <source>
        <dbReference type="ARBA" id="ARBA00053024"/>
    </source>
</evidence>
<feature type="region of interest" description="Disordered" evidence="18">
    <location>
        <begin position="1"/>
        <end position="33"/>
    </location>
</feature>
<dbReference type="InterPro" id="IPR001709">
    <property type="entry name" value="Flavoprot_Pyr_Nucl_cyt_Rdtase"/>
</dbReference>
<dbReference type="FunFam" id="3.40.50.970:FF:000012">
    <property type="entry name" value="Pyruvate:ferredoxin (Flavodoxin) oxidoreductase"/>
    <property type="match status" value="1"/>
</dbReference>
<evidence type="ECO:0000259" key="20">
    <source>
        <dbReference type="PROSITE" id="PS51379"/>
    </source>
</evidence>
<dbReference type="Pfam" id="PF10371">
    <property type="entry name" value="EKR"/>
    <property type="match status" value="1"/>
</dbReference>
<dbReference type="PANTHER" id="PTHR32154">
    <property type="entry name" value="PYRUVATE-FLAVODOXIN OXIDOREDUCTASE-RELATED"/>
    <property type="match status" value="1"/>
</dbReference>
<dbReference type="PRINTS" id="PR00371">
    <property type="entry name" value="FPNCR"/>
</dbReference>
<dbReference type="GO" id="GO:0050243">
    <property type="term" value="F:pyruvate dehydrogenase (NADP+) activity"/>
    <property type="evidence" value="ECO:0007669"/>
    <property type="project" value="UniProtKB-EC"/>
</dbReference>
<evidence type="ECO:0000256" key="11">
    <source>
        <dbReference type="ARBA" id="ARBA00023002"/>
    </source>
</evidence>
<dbReference type="SMART" id="SM00890">
    <property type="entry name" value="EKR"/>
    <property type="match status" value="1"/>
</dbReference>
<name>A0ABD3QD20_9STRA</name>
<sequence length="1843" mass="205779">MSTFAMKTHHFEEDEEKKDGSNHSSLKPAAPKMTTAETKIADGNWAVASASYRTNDIAYIFPITPSSTMGEIVDEWAAEDDEYGNKKYLNLWGQELKVVEMQSEAGAAGALHGALNSGSLATTYTASQGLLLYIPNLYKISGELLPTVIHVAARALTGQALSIYGDHSDVMLVRATGLAIVSSFSVQEAHDMAVITQMTTLNSRVPFLHFMDGFRTSHEVNKINLVSDEELKRLIPFDKVEEHRQRALSPLHPNQRGTAQAPDVFMQLVESSNQHYQAVPTLFRQALEDFAAVVGREYKPFEYCYFGSTTPTVAIITMGSSVQVVKETLKHIKSEQACLIGVRLFRPWLPSDFCEVLPHSIKRVASLDRTKESGAQGEPLYMDVCASLMSCNRHGVFVAGGRYGLASKDFSPRMVLAVLQNMLRKETKNIQHPFTVGIIDDVTHLSLPLPGKDVTPLSDEVTQCVFWGFGSDGTVGANKEATKIIGDSNPNMKVQAYFEYDAKKSSGWTISHMRFSPTQEINAPYKIQDGQANYVACHNESYVEANKFDVVRFIKRGGTFFLNTRIASLDPDKRVKALEEKIAPKILRTVALRKVKLYIMDAAGLATKFGLKGRINMICMATFFRLSGVLPVDEAIGLLRQAITKAYSHKGDDIVQRNLDLLDAVCSDPNFLVPIEIPARWKRATLTDERRRYSHRHIALIDDDKTRRFMEDIHEPVSTLQGDDIPISKFLENQMLGGLMQPGTTRYEKRRPNPSALIPKWNANACTQCNQCVSVCPHAVIRPFIVTRDEAENAPHPDSFVTVKAQGAELAGKRYTLQISPLDCTGCTACVEACPEAPKALEMQDVENVLSQGGEDNWNYAMDLPERGYLVEKYTLKGSQFQTPLMEFSGACSGCGETPYFKMLTQLFGERMVIANATGCSTIWGGSFPSNPYTVSKRSKRGPAWANSLFEDNAEYGFGMFSAMKHRRQRLTRLVEEYVHGAEVTEDLFRSNDETGLLSLLHEWLEYRDEKSDKCTYLFDKMKPLFQSLLAKDDHQPKIEAIWSDRDMFPKLSQWIVGGDGWAYDIGYGGLDHVEAFEANDVNVLVVDTEMYSNTGGQQSKATPAGASVKFAMGGKQQTKKNMGEIFMTYEHVYVASVCLANQTQLLQALIEADRHNGPSFIVCYAPCINQGVRPEGLNDMFDECKFAVESGYWPLYRYNPALITEGKNPFILDSKKLRKEVTSFLKREGRFVNLKRKHPEIAEDLFNKMNNDVNHRMELMTNRAVGYKSFAMKDEESVMVLFGSETGTAQKVARDFADACVLSHGADAMNDVDVDEIDGTTTIFFIATCGQGAMPQNAKSFYKALCERTEPFEEGTKFSVMGLGDSSYFFFCKAAKDIELEMTRLGAACLHPLGLGDDSAEEGMDGGFHNWLDGIWPALELQPPAEVPHIVPVKLELSKRVILRDEEDHEAAAQYFDSIGTANIPIADIKQLSEENHNRDFISFTLDIGGKLSYEVGDALEIFPVNDSTRVAEFLHAYSSEFDERTVVSLHTFGISREVSVGCLFTNVLDIFGKPTMHFLQQLATFEDDENIRKQMLDKRILKKMTSQQGVTYADLLLEYKSAHPPLAALLSMIPQIKGRAYSITSSPSITPNSIELCILIDTWWCDKGMRYGLTCDMLRKLQVGDAIQCRVKAGSMEPPSHDQPVVCVGIGSGLAPHMSFLRDRVHAAENGTEVAAFSLYFGNRFEKREFLYKKELEDILTNHRSWFKLHTAFSRDTVGKKVYVQDLVAIQDDAYVNLIKNSGMLYVCGNRNLPKPLMESLKKSFAQGLKSTATDEQQAVLEASKAVEDLYVHGSAQQEVW</sequence>
<feature type="domain" description="4Fe-4S ferredoxin-type" evidence="20">
    <location>
        <begin position="815"/>
        <end position="846"/>
    </location>
</feature>
<dbReference type="Proteomes" id="UP001530400">
    <property type="component" value="Unassembled WGS sequence"/>
</dbReference>
<dbReference type="InterPro" id="IPR002880">
    <property type="entry name" value="Pyrv_Fd/Flavodoxin_OxRdtase_N"/>
</dbReference>
<evidence type="ECO:0000313" key="23">
    <source>
        <dbReference type="Proteomes" id="UP001530400"/>
    </source>
</evidence>
<dbReference type="Pfam" id="PF02775">
    <property type="entry name" value="TPP_enzyme_C"/>
    <property type="match status" value="1"/>
</dbReference>
<dbReference type="SUPFAM" id="SSF54862">
    <property type="entry name" value="4Fe-4S ferredoxins"/>
    <property type="match status" value="1"/>
</dbReference>
<dbReference type="PROSITE" id="PS51379">
    <property type="entry name" value="4FE4S_FER_2"/>
    <property type="match status" value="2"/>
</dbReference>
<keyword evidence="13" id="KW-0411">Iron-sulfur</keyword>
<dbReference type="Gene3D" id="3.30.70.20">
    <property type="match status" value="1"/>
</dbReference>
<evidence type="ECO:0000256" key="1">
    <source>
        <dbReference type="ARBA" id="ARBA00001917"/>
    </source>
</evidence>
<comment type="catalytic activity">
    <reaction evidence="14">
        <text>pyruvate + NADP(+) + CoA = acetyl-CoA + CO2 + NADPH</text>
        <dbReference type="Rhea" id="RHEA:17425"/>
        <dbReference type="ChEBI" id="CHEBI:15361"/>
        <dbReference type="ChEBI" id="CHEBI:16526"/>
        <dbReference type="ChEBI" id="CHEBI:57287"/>
        <dbReference type="ChEBI" id="CHEBI:57288"/>
        <dbReference type="ChEBI" id="CHEBI:57783"/>
        <dbReference type="ChEBI" id="CHEBI:58349"/>
        <dbReference type="EC" id="1.2.1.51"/>
    </reaction>
</comment>
<keyword evidence="3" id="KW-0813">Transport</keyword>
<dbReference type="GO" id="GO:0046872">
    <property type="term" value="F:metal ion binding"/>
    <property type="evidence" value="ECO:0007669"/>
    <property type="project" value="UniProtKB-KW"/>
</dbReference>
<dbReference type="PRINTS" id="PR00369">
    <property type="entry name" value="FLAVODOXIN"/>
</dbReference>
<dbReference type="InterPro" id="IPR029039">
    <property type="entry name" value="Flavoprotein-like_sf"/>
</dbReference>
<gene>
    <name evidence="22" type="ORF">ACHAWO_000388</name>
</gene>
<dbReference type="Pfam" id="PF00258">
    <property type="entry name" value="Flavodoxin_1"/>
    <property type="match status" value="1"/>
</dbReference>
<feature type="compositionally biased region" description="Basic and acidic residues" evidence="18">
    <location>
        <begin position="9"/>
        <end position="21"/>
    </location>
</feature>
<evidence type="ECO:0000256" key="13">
    <source>
        <dbReference type="ARBA" id="ARBA00023014"/>
    </source>
</evidence>
<feature type="domain" description="Flavodoxin-like" evidence="19">
    <location>
        <begin position="1279"/>
        <end position="1417"/>
    </location>
</feature>
<comment type="cofactor">
    <cofactor evidence="2">
        <name>FAD</name>
        <dbReference type="ChEBI" id="CHEBI:57692"/>
    </cofactor>
</comment>
<dbReference type="EC" id="1.2.1.51" evidence="16"/>
<keyword evidence="12" id="KW-0408">Iron</keyword>
<dbReference type="InterPro" id="IPR029061">
    <property type="entry name" value="THDP-binding"/>
</dbReference>
<dbReference type="SUPFAM" id="SSF63380">
    <property type="entry name" value="Riboflavin synthase domain-like"/>
    <property type="match status" value="1"/>
</dbReference>
<dbReference type="PANTHER" id="PTHR32154:SF0">
    <property type="entry name" value="PYRUVATE-FLAVODOXIN OXIDOREDUCTASE-RELATED"/>
    <property type="match status" value="1"/>
</dbReference>
<evidence type="ECO:0000256" key="6">
    <source>
        <dbReference type="ARBA" id="ARBA00022643"/>
    </source>
</evidence>
<dbReference type="InterPro" id="IPR008254">
    <property type="entry name" value="Flavodoxin/NO_synth"/>
</dbReference>
<dbReference type="Pfam" id="PF12838">
    <property type="entry name" value="Fer4_7"/>
    <property type="match status" value="1"/>
</dbReference>
<dbReference type="Pfam" id="PF01558">
    <property type="entry name" value="POR"/>
    <property type="match status" value="1"/>
</dbReference>
<dbReference type="InterPro" id="IPR019752">
    <property type="entry name" value="Pyrv/ketoisovalerate_OxRed_cat"/>
</dbReference>
<keyword evidence="9" id="KW-0521">NADP</keyword>
<dbReference type="Gene3D" id="1.20.990.10">
    <property type="entry name" value="NADPH-cytochrome p450 Reductase, Chain A, domain 3"/>
    <property type="match status" value="1"/>
</dbReference>
<evidence type="ECO:0000256" key="8">
    <source>
        <dbReference type="ARBA" id="ARBA00022827"/>
    </source>
</evidence>
<dbReference type="Pfam" id="PF00667">
    <property type="entry name" value="FAD_binding_1"/>
    <property type="match status" value="1"/>
</dbReference>
<evidence type="ECO:0000256" key="9">
    <source>
        <dbReference type="ARBA" id="ARBA00022857"/>
    </source>
</evidence>
<dbReference type="SUPFAM" id="SSF52343">
    <property type="entry name" value="Ferredoxin reductase-like, C-terminal NADP-linked domain"/>
    <property type="match status" value="1"/>
</dbReference>
<dbReference type="SUPFAM" id="SSF52922">
    <property type="entry name" value="TK C-terminal domain-like"/>
    <property type="match status" value="1"/>
</dbReference>
<keyword evidence="23" id="KW-1185">Reference proteome</keyword>
<evidence type="ECO:0000259" key="19">
    <source>
        <dbReference type="PROSITE" id="PS50902"/>
    </source>
</evidence>
<dbReference type="Gene3D" id="2.40.30.10">
    <property type="entry name" value="Translation factors"/>
    <property type="match status" value="1"/>
</dbReference>
<dbReference type="SUPFAM" id="SSF53323">
    <property type="entry name" value="Pyruvate-ferredoxin oxidoreductase, PFOR, domain III"/>
    <property type="match status" value="1"/>
</dbReference>
<dbReference type="Gene3D" id="3.40.50.360">
    <property type="match status" value="1"/>
</dbReference>
<dbReference type="SUPFAM" id="SSF52518">
    <property type="entry name" value="Thiamin diphosphate-binding fold (THDP-binding)"/>
    <property type="match status" value="2"/>
</dbReference>
<dbReference type="Gene3D" id="3.40.50.970">
    <property type="match status" value="2"/>
</dbReference>
<dbReference type="PROSITE" id="PS51384">
    <property type="entry name" value="FAD_FR"/>
    <property type="match status" value="1"/>
</dbReference>
<evidence type="ECO:0000256" key="5">
    <source>
        <dbReference type="ARBA" id="ARBA00022630"/>
    </source>
</evidence>